<dbReference type="AlphaFoldDB" id="A0ABD5ZCZ0"/>
<dbReference type="Proteomes" id="UP001596481">
    <property type="component" value="Unassembled WGS sequence"/>
</dbReference>
<feature type="domain" description="UspA" evidence="1">
    <location>
        <begin position="5"/>
        <end position="142"/>
    </location>
</feature>
<dbReference type="RefSeq" id="WP_390222475.1">
    <property type="nucleotide sequence ID" value="NZ_JBHTAA010000002.1"/>
</dbReference>
<sequence length="151" mass="16397">MDKGVVLIENTESHADLLREASEHAVGADAELVLLVTLTEDEFEEAQEVIDTIADVEHTSYTDDTALNAAVSDIEDLARSAVDSSVSYEIVPRVAADKERANTVIEVAEANEADHVYILGQNRSPTGKALFGDLAQYVILNFDGYVTLQTE</sequence>
<comment type="caution">
    <text evidence="2">The sequence shown here is derived from an EMBL/GenBank/DDBJ whole genome shotgun (WGS) entry which is preliminary data.</text>
</comment>
<dbReference type="InterPro" id="IPR006016">
    <property type="entry name" value="UspA"/>
</dbReference>
<organism evidence="2 3">
    <name type="scientific">Haloferax namakaokahaiae</name>
    <dbReference type="NCBI Taxonomy" id="1748331"/>
    <lineage>
        <taxon>Archaea</taxon>
        <taxon>Methanobacteriati</taxon>
        <taxon>Methanobacteriota</taxon>
        <taxon>Stenosarchaea group</taxon>
        <taxon>Halobacteria</taxon>
        <taxon>Halobacteriales</taxon>
        <taxon>Haloferacaceae</taxon>
        <taxon>Haloferax</taxon>
    </lineage>
</organism>
<dbReference type="SUPFAM" id="SSF52402">
    <property type="entry name" value="Adenine nucleotide alpha hydrolases-like"/>
    <property type="match status" value="1"/>
</dbReference>
<evidence type="ECO:0000259" key="1">
    <source>
        <dbReference type="Pfam" id="PF00582"/>
    </source>
</evidence>
<dbReference type="Gene3D" id="3.40.50.620">
    <property type="entry name" value="HUPs"/>
    <property type="match status" value="1"/>
</dbReference>
<dbReference type="InterPro" id="IPR014729">
    <property type="entry name" value="Rossmann-like_a/b/a_fold"/>
</dbReference>
<dbReference type="EMBL" id="JBHTAA010000002">
    <property type="protein sequence ID" value="MFC7203145.1"/>
    <property type="molecule type" value="Genomic_DNA"/>
</dbReference>
<gene>
    <name evidence="2" type="ORF">ACFQJC_06440</name>
</gene>
<protein>
    <submittedName>
        <fullName evidence="2">Universal stress protein</fullName>
    </submittedName>
</protein>
<proteinExistence type="predicted"/>
<dbReference type="Pfam" id="PF00582">
    <property type="entry name" value="Usp"/>
    <property type="match status" value="1"/>
</dbReference>
<keyword evidence="3" id="KW-1185">Reference proteome</keyword>
<accession>A0ABD5ZCZ0</accession>
<name>A0ABD5ZCZ0_9EURY</name>
<evidence type="ECO:0000313" key="2">
    <source>
        <dbReference type="EMBL" id="MFC7203145.1"/>
    </source>
</evidence>
<evidence type="ECO:0000313" key="3">
    <source>
        <dbReference type="Proteomes" id="UP001596481"/>
    </source>
</evidence>
<reference evidence="2 3" key="1">
    <citation type="journal article" date="2019" name="Int. J. Syst. Evol. Microbiol.">
        <title>The Global Catalogue of Microorganisms (GCM) 10K type strain sequencing project: providing services to taxonomists for standard genome sequencing and annotation.</title>
        <authorList>
            <consortium name="The Broad Institute Genomics Platform"/>
            <consortium name="The Broad Institute Genome Sequencing Center for Infectious Disease"/>
            <person name="Wu L."/>
            <person name="Ma J."/>
        </authorList>
    </citation>
    <scope>NUCLEOTIDE SEQUENCE [LARGE SCALE GENOMIC DNA]</scope>
    <source>
        <strain evidence="2 3">DSM 29988</strain>
    </source>
</reference>